<dbReference type="InterPro" id="IPR001611">
    <property type="entry name" value="Leu-rich_rpt"/>
</dbReference>
<dbReference type="SMART" id="SM00369">
    <property type="entry name" value="LRR_TYP"/>
    <property type="match status" value="12"/>
</dbReference>
<reference evidence="7" key="1">
    <citation type="submission" date="2024-02" db="UniProtKB">
        <authorList>
            <consortium name="WormBaseParasite"/>
        </authorList>
    </citation>
    <scope>IDENTIFICATION</scope>
</reference>
<evidence type="ECO:0000313" key="6">
    <source>
        <dbReference type="Proteomes" id="UP000887575"/>
    </source>
</evidence>
<dbReference type="Pfam" id="PF13855">
    <property type="entry name" value="LRR_8"/>
    <property type="match status" value="3"/>
</dbReference>
<dbReference type="Gene3D" id="3.80.10.10">
    <property type="entry name" value="Ribonuclease Inhibitor"/>
    <property type="match status" value="4"/>
</dbReference>
<dbReference type="PROSITE" id="PS51450">
    <property type="entry name" value="LRR"/>
    <property type="match status" value="3"/>
</dbReference>
<dbReference type="AlphaFoldDB" id="A0AAF3EB09"/>
<dbReference type="PANTHER" id="PTHR24369">
    <property type="entry name" value="ANTIGEN BSP, PUTATIVE-RELATED"/>
    <property type="match status" value="1"/>
</dbReference>
<keyword evidence="4" id="KW-1133">Transmembrane helix</keyword>
<dbReference type="InterPro" id="IPR003591">
    <property type="entry name" value="Leu-rich_rpt_typical-subtyp"/>
</dbReference>
<feature type="signal peptide" evidence="5">
    <location>
        <begin position="1"/>
        <end position="17"/>
    </location>
</feature>
<dbReference type="WBParaSite" id="MBELARI_LOCUS11115">
    <property type="protein sequence ID" value="MBELARI_LOCUS11115"/>
    <property type="gene ID" value="MBELARI_LOCUS11115"/>
</dbReference>
<evidence type="ECO:0000256" key="3">
    <source>
        <dbReference type="ARBA" id="ARBA00022737"/>
    </source>
</evidence>
<feature type="chain" id="PRO_5042201086" evidence="5">
    <location>
        <begin position="18"/>
        <end position="577"/>
    </location>
</feature>
<dbReference type="SUPFAM" id="SSF52058">
    <property type="entry name" value="L domain-like"/>
    <property type="match status" value="1"/>
</dbReference>
<keyword evidence="1" id="KW-0433">Leucine-rich repeat</keyword>
<dbReference type="PANTHER" id="PTHR24369:SF210">
    <property type="entry name" value="CHAOPTIN-RELATED"/>
    <property type="match status" value="1"/>
</dbReference>
<protein>
    <submittedName>
        <fullName evidence="7">Uncharacterized protein</fullName>
    </submittedName>
</protein>
<keyword evidence="6" id="KW-1185">Reference proteome</keyword>
<dbReference type="SMART" id="SM00365">
    <property type="entry name" value="LRR_SD22"/>
    <property type="match status" value="6"/>
</dbReference>
<dbReference type="Proteomes" id="UP000887575">
    <property type="component" value="Unassembled WGS sequence"/>
</dbReference>
<keyword evidence="2 5" id="KW-0732">Signal</keyword>
<keyword evidence="4" id="KW-0472">Membrane</keyword>
<evidence type="ECO:0000256" key="5">
    <source>
        <dbReference type="SAM" id="SignalP"/>
    </source>
</evidence>
<evidence type="ECO:0000256" key="2">
    <source>
        <dbReference type="ARBA" id="ARBA00022729"/>
    </source>
</evidence>
<dbReference type="InterPro" id="IPR032675">
    <property type="entry name" value="LRR_dom_sf"/>
</dbReference>
<dbReference type="InterPro" id="IPR050541">
    <property type="entry name" value="LRR_TM_domain-containing"/>
</dbReference>
<organism evidence="6 7">
    <name type="scientific">Mesorhabditis belari</name>
    <dbReference type="NCBI Taxonomy" id="2138241"/>
    <lineage>
        <taxon>Eukaryota</taxon>
        <taxon>Metazoa</taxon>
        <taxon>Ecdysozoa</taxon>
        <taxon>Nematoda</taxon>
        <taxon>Chromadorea</taxon>
        <taxon>Rhabditida</taxon>
        <taxon>Rhabditina</taxon>
        <taxon>Rhabditomorpha</taxon>
        <taxon>Rhabditoidea</taxon>
        <taxon>Rhabditidae</taxon>
        <taxon>Mesorhabditinae</taxon>
        <taxon>Mesorhabditis</taxon>
    </lineage>
</organism>
<sequence>MLFRFGLLVASVFSSLAIDPCSSIDRALLRNKDPNETTACKCLIDPVPFDQNDNVWIGCTGHSMSMVFKALGGLNETRVNRVHVWDSILNILPAEMFEKVRPRILIVENSLTSVVRPGTFTQIGTRLVELRLRNNAFKKRIENSMLNGLDRLQILDMSGNKLVSIKAGDLEGMSELRELILNDNLISQIDDRAFSSLSSLRILSIQGNHLTAITKDTFKGLDNLEYLYLQNNKLESIDWSAFQHLKRLKHIDLGRNFLTNVDLRALEALEKLIINNNSIQSLKSVTLKDLPSLVFLSLDRNAISEIDDLDLFGLAPSTRLDSLSMASNNISVISARAFQHVSSLRTLALQNNQILSLSTGSTPILRSLRRLAVLLISGNQLSALRESELPITLQILSADHNQISHIDAATFNSMRLQKLLLNDNLLAFLPKGTFDPLDLDILQAIDLSANKWQCVCTEEWLGSWLDKVGERDVADGPLGCLVTRCEDDKLEEQDHSTWVTIAASILAAVSILILISIAFLCFEDARAKMFVSKSFRRVDSDLLKLINDNEAKSDATRGVYMKPKSENSQKSVRFIGN</sequence>
<dbReference type="GO" id="GO:0005886">
    <property type="term" value="C:plasma membrane"/>
    <property type="evidence" value="ECO:0007669"/>
    <property type="project" value="TreeGrafter"/>
</dbReference>
<evidence type="ECO:0000256" key="4">
    <source>
        <dbReference type="SAM" id="Phobius"/>
    </source>
</evidence>
<keyword evidence="4" id="KW-0812">Transmembrane</keyword>
<name>A0AAF3EB09_9BILA</name>
<proteinExistence type="predicted"/>
<keyword evidence="3" id="KW-0677">Repeat</keyword>
<evidence type="ECO:0000256" key="1">
    <source>
        <dbReference type="ARBA" id="ARBA00022614"/>
    </source>
</evidence>
<feature type="transmembrane region" description="Helical" evidence="4">
    <location>
        <begin position="498"/>
        <end position="522"/>
    </location>
</feature>
<accession>A0AAF3EB09</accession>
<evidence type="ECO:0000313" key="7">
    <source>
        <dbReference type="WBParaSite" id="MBELARI_LOCUS11115"/>
    </source>
</evidence>
<dbReference type="FunFam" id="3.80.10.10:FF:001164">
    <property type="entry name" value="GH01279p"/>
    <property type="match status" value="1"/>
</dbReference>